<reference evidence="2" key="1">
    <citation type="journal article" date="2014" name="Front. Microbiol.">
        <title>High frequency of phylogenetically diverse reductive dehalogenase-homologous genes in deep subseafloor sedimentary metagenomes.</title>
        <authorList>
            <person name="Kawai M."/>
            <person name="Futagami T."/>
            <person name="Toyoda A."/>
            <person name="Takaki Y."/>
            <person name="Nishi S."/>
            <person name="Hori S."/>
            <person name="Arai W."/>
            <person name="Tsubouchi T."/>
            <person name="Morono Y."/>
            <person name="Uchiyama I."/>
            <person name="Ito T."/>
            <person name="Fujiyama A."/>
            <person name="Inagaki F."/>
            <person name="Takami H."/>
        </authorList>
    </citation>
    <scope>NUCLEOTIDE SEQUENCE</scope>
    <source>
        <strain evidence="2">Expedition CK06-06</strain>
    </source>
</reference>
<feature type="region of interest" description="Disordered" evidence="1">
    <location>
        <begin position="202"/>
        <end position="234"/>
    </location>
</feature>
<accession>X1BWM7</accession>
<proteinExistence type="predicted"/>
<dbReference type="AlphaFoldDB" id="X1BWM7"/>
<evidence type="ECO:0000313" key="2">
    <source>
        <dbReference type="EMBL" id="GAG99435.1"/>
    </source>
</evidence>
<dbReference type="EMBL" id="BART01020047">
    <property type="protein sequence ID" value="GAG99435.1"/>
    <property type="molecule type" value="Genomic_DNA"/>
</dbReference>
<protein>
    <submittedName>
        <fullName evidence="2">Uncharacterized protein</fullName>
    </submittedName>
</protein>
<evidence type="ECO:0000256" key="1">
    <source>
        <dbReference type="SAM" id="MobiDB-lite"/>
    </source>
</evidence>
<name>X1BWM7_9ZZZZ</name>
<gene>
    <name evidence="2" type="ORF">S01H4_37334</name>
</gene>
<feature type="non-terminal residue" evidence="2">
    <location>
        <position position="1"/>
    </location>
</feature>
<sequence length="234" mass="27358">EGEKLLSKNFCGMFYEVNPEGKVRISHDPRAIMRAQFPKEVPPLTYWQRKLAKAGTILGWFFMPSTPQKVAEIIDASYEKYYAMAEPDYDWKKEPKEPQEFSITSIEFNYRYLTKHMAGILEPVYYRIHDLHLRVTSDKRGSLLLIGLRRYKNKEGYWPETLDDIKSLAPEIFVDPQNGGAFVYKLTDNTFKLYSKGKNNIDENGEYKDGADDWPIWPKKSHKTQEKNADAEQQ</sequence>
<organism evidence="2">
    <name type="scientific">marine sediment metagenome</name>
    <dbReference type="NCBI Taxonomy" id="412755"/>
    <lineage>
        <taxon>unclassified sequences</taxon>
        <taxon>metagenomes</taxon>
        <taxon>ecological metagenomes</taxon>
    </lineage>
</organism>
<feature type="compositionally biased region" description="Basic and acidic residues" evidence="1">
    <location>
        <begin position="223"/>
        <end position="234"/>
    </location>
</feature>
<feature type="compositionally biased region" description="Basic and acidic residues" evidence="1">
    <location>
        <begin position="202"/>
        <end position="211"/>
    </location>
</feature>
<comment type="caution">
    <text evidence="2">The sequence shown here is derived from an EMBL/GenBank/DDBJ whole genome shotgun (WGS) entry which is preliminary data.</text>
</comment>